<reference evidence="1" key="2">
    <citation type="submission" date="2021-10" db="EMBL/GenBank/DDBJ databases">
        <title>Phylogenomics reveals ancestral predisposition of the termite-cultivated fungus Termitomyces towards a domesticated lifestyle.</title>
        <authorList>
            <person name="Auxier B."/>
            <person name="Grum-Grzhimaylo A."/>
            <person name="Cardenas M.E."/>
            <person name="Lodge J.D."/>
            <person name="Laessoe T."/>
            <person name="Pedersen O."/>
            <person name="Smith M.E."/>
            <person name="Kuyper T.W."/>
            <person name="Franco-Molano E.A."/>
            <person name="Baroni T.J."/>
            <person name="Aanen D.K."/>
        </authorList>
    </citation>
    <scope>NUCLEOTIDE SEQUENCE</scope>
    <source>
        <strain evidence="1">D49</strain>
    </source>
</reference>
<organism evidence="1 2">
    <name type="scientific">Sphagnurus paluster</name>
    <dbReference type="NCBI Taxonomy" id="117069"/>
    <lineage>
        <taxon>Eukaryota</taxon>
        <taxon>Fungi</taxon>
        <taxon>Dikarya</taxon>
        <taxon>Basidiomycota</taxon>
        <taxon>Agaricomycotina</taxon>
        <taxon>Agaricomycetes</taxon>
        <taxon>Agaricomycetidae</taxon>
        <taxon>Agaricales</taxon>
        <taxon>Tricholomatineae</taxon>
        <taxon>Lyophyllaceae</taxon>
        <taxon>Sphagnurus</taxon>
    </lineage>
</organism>
<comment type="caution">
    <text evidence="1">The sequence shown here is derived from an EMBL/GenBank/DDBJ whole genome shotgun (WGS) entry which is preliminary data.</text>
</comment>
<dbReference type="Proteomes" id="UP000717328">
    <property type="component" value="Unassembled WGS sequence"/>
</dbReference>
<protein>
    <submittedName>
        <fullName evidence="1">Uncharacterized protein</fullName>
    </submittedName>
</protein>
<accession>A0A9P7KKR7</accession>
<evidence type="ECO:0000313" key="2">
    <source>
        <dbReference type="Proteomes" id="UP000717328"/>
    </source>
</evidence>
<dbReference type="AlphaFoldDB" id="A0A9P7KKR7"/>
<reference evidence="1" key="1">
    <citation type="submission" date="2021-02" db="EMBL/GenBank/DDBJ databases">
        <authorList>
            <person name="Nieuwenhuis M."/>
            <person name="Van De Peppel L.J.J."/>
        </authorList>
    </citation>
    <scope>NUCLEOTIDE SEQUENCE</scope>
    <source>
        <strain evidence="1">D49</strain>
    </source>
</reference>
<proteinExistence type="predicted"/>
<sequence length="109" mass="11770">MSGDMVVPKLPKAGGAFILGSLESLEVQFKQALRTSGLAFKTEMVSSRQSWMVGAELGGSVRLTDFFFLFPHLAERDSQAMDFTETPPCLGAMDSMSTPATLFTSLSLL</sequence>
<gene>
    <name evidence="1" type="ORF">H0H81_010748</name>
</gene>
<keyword evidence="2" id="KW-1185">Reference proteome</keyword>
<name>A0A9P7KKR7_9AGAR</name>
<dbReference type="EMBL" id="JABCKI010000348">
    <property type="protein sequence ID" value="KAG5650851.1"/>
    <property type="molecule type" value="Genomic_DNA"/>
</dbReference>
<evidence type="ECO:0000313" key="1">
    <source>
        <dbReference type="EMBL" id="KAG5650851.1"/>
    </source>
</evidence>